<proteinExistence type="predicted"/>
<dbReference type="Proteomes" id="UP001595851">
    <property type="component" value="Unassembled WGS sequence"/>
</dbReference>
<comment type="caution">
    <text evidence="2">The sequence shown here is derived from an EMBL/GenBank/DDBJ whole genome shotgun (WGS) entry which is preliminary data.</text>
</comment>
<keyword evidence="3" id="KW-1185">Reference proteome</keyword>
<feature type="domain" description="Tn3 transposase DDE" evidence="1">
    <location>
        <begin position="5"/>
        <end position="40"/>
    </location>
</feature>
<gene>
    <name evidence="2" type="ORF">ACFOY2_53515</name>
</gene>
<sequence length="42" mass="4917">MVSGGFDLLPRIRNWHALIFYRPIPGTRYQHIDSLFGDEVID</sequence>
<name>A0ABV8GQ76_9ACTN</name>
<protein>
    <submittedName>
        <fullName evidence="2">Tn3 family transposase</fullName>
    </submittedName>
</protein>
<evidence type="ECO:0000313" key="2">
    <source>
        <dbReference type="EMBL" id="MFC4016115.1"/>
    </source>
</evidence>
<dbReference type="EMBL" id="JBHSBI010000057">
    <property type="protein sequence ID" value="MFC4016115.1"/>
    <property type="molecule type" value="Genomic_DNA"/>
</dbReference>
<dbReference type="RefSeq" id="WP_379535910.1">
    <property type="nucleotide sequence ID" value="NZ_JBHSBI010000057.1"/>
</dbReference>
<evidence type="ECO:0000259" key="1">
    <source>
        <dbReference type="Pfam" id="PF01526"/>
    </source>
</evidence>
<reference evidence="3" key="1">
    <citation type="journal article" date="2019" name="Int. J. Syst. Evol. Microbiol.">
        <title>The Global Catalogue of Microorganisms (GCM) 10K type strain sequencing project: providing services to taxonomists for standard genome sequencing and annotation.</title>
        <authorList>
            <consortium name="The Broad Institute Genomics Platform"/>
            <consortium name="The Broad Institute Genome Sequencing Center for Infectious Disease"/>
            <person name="Wu L."/>
            <person name="Ma J."/>
        </authorList>
    </citation>
    <scope>NUCLEOTIDE SEQUENCE [LARGE SCALE GENOMIC DNA]</scope>
    <source>
        <strain evidence="3">TBRC 1276</strain>
    </source>
</reference>
<accession>A0ABV8GQ76</accession>
<dbReference type="Pfam" id="PF01526">
    <property type="entry name" value="DDE_Tnp_Tn3"/>
    <property type="match status" value="1"/>
</dbReference>
<evidence type="ECO:0000313" key="3">
    <source>
        <dbReference type="Proteomes" id="UP001595851"/>
    </source>
</evidence>
<organism evidence="2 3">
    <name type="scientific">Nonomuraea purpurea</name>
    <dbReference type="NCBI Taxonomy" id="1849276"/>
    <lineage>
        <taxon>Bacteria</taxon>
        <taxon>Bacillati</taxon>
        <taxon>Actinomycetota</taxon>
        <taxon>Actinomycetes</taxon>
        <taxon>Streptosporangiales</taxon>
        <taxon>Streptosporangiaceae</taxon>
        <taxon>Nonomuraea</taxon>
    </lineage>
</organism>
<dbReference type="InterPro" id="IPR002513">
    <property type="entry name" value="Tn3_Tnp_DDE_dom"/>
</dbReference>